<protein>
    <submittedName>
        <fullName evidence="2">Uncharacterized protein</fullName>
    </submittedName>
</protein>
<dbReference type="OrthoDB" id="2638860at2759"/>
<proteinExistence type="predicted"/>
<accession>A0A8E2APB5</accession>
<organism evidence="2 3">
    <name type="scientific">Obba rivulosa</name>
    <dbReference type="NCBI Taxonomy" id="1052685"/>
    <lineage>
        <taxon>Eukaryota</taxon>
        <taxon>Fungi</taxon>
        <taxon>Dikarya</taxon>
        <taxon>Basidiomycota</taxon>
        <taxon>Agaricomycotina</taxon>
        <taxon>Agaricomycetes</taxon>
        <taxon>Polyporales</taxon>
        <taxon>Gelatoporiaceae</taxon>
        <taxon>Obba</taxon>
    </lineage>
</organism>
<feature type="transmembrane region" description="Helical" evidence="1">
    <location>
        <begin position="234"/>
        <end position="259"/>
    </location>
</feature>
<dbReference type="Proteomes" id="UP000250043">
    <property type="component" value="Unassembled WGS sequence"/>
</dbReference>
<reference evidence="2 3" key="1">
    <citation type="submission" date="2016-07" db="EMBL/GenBank/DDBJ databases">
        <title>Draft genome of the white-rot fungus Obba rivulosa 3A-2.</title>
        <authorList>
            <consortium name="DOE Joint Genome Institute"/>
            <person name="Miettinen O."/>
            <person name="Riley R."/>
            <person name="Acob R."/>
            <person name="Barry K."/>
            <person name="Cullen D."/>
            <person name="De Vries R."/>
            <person name="Hainaut M."/>
            <person name="Hatakka A."/>
            <person name="Henrissat B."/>
            <person name="Hilden K."/>
            <person name="Kuo R."/>
            <person name="Labutti K."/>
            <person name="Lipzen A."/>
            <person name="Makela M.R."/>
            <person name="Sandor L."/>
            <person name="Spatafora J.W."/>
            <person name="Grigoriev I.V."/>
            <person name="Hibbett D.S."/>
        </authorList>
    </citation>
    <scope>NUCLEOTIDE SEQUENCE [LARGE SCALE GENOMIC DNA]</scope>
    <source>
        <strain evidence="2 3">3A-2</strain>
    </source>
</reference>
<keyword evidence="1" id="KW-0812">Transmembrane</keyword>
<evidence type="ECO:0000313" key="2">
    <source>
        <dbReference type="EMBL" id="OCH85652.1"/>
    </source>
</evidence>
<name>A0A8E2APB5_9APHY</name>
<dbReference type="EMBL" id="KV722571">
    <property type="protein sequence ID" value="OCH85652.1"/>
    <property type="molecule type" value="Genomic_DNA"/>
</dbReference>
<feature type="transmembrane region" description="Helical" evidence="1">
    <location>
        <begin position="12"/>
        <end position="31"/>
    </location>
</feature>
<gene>
    <name evidence="2" type="ORF">OBBRIDRAFT_807363</name>
</gene>
<keyword evidence="1" id="KW-0472">Membrane</keyword>
<evidence type="ECO:0000313" key="3">
    <source>
        <dbReference type="Proteomes" id="UP000250043"/>
    </source>
</evidence>
<sequence>MGQLFDALLLEYMGAVAICLSVLITAPGSVITPNCPMMLHHAALPHFRLDLEVTATLNFTSIAINSTTSPTVAAAVLQAEKQLIQAISDTLAVNIAAAGATVWLGYDILLTLNQEYKSVIPQDFVLLRVISCDVLSYCVYLVKATEDPVKESTVTTDTKIPFNIITIAKVVRPNKTSFVLAFVVSLWANDLKVVCVTVALKVGSLTISPRTPGYPLPGCIASSPKHIKVTLASWTISLAVSSAVVVYFILIFMQFIVTLGINLQSGGIQSFHFRESRKWALIIWLFVRISMISSTSDCSYVYRVSVYPEEVLNTLQLNDVHVCGRGT</sequence>
<dbReference type="AlphaFoldDB" id="A0A8E2APB5"/>
<feature type="transmembrane region" description="Helical" evidence="1">
    <location>
        <begin position="178"/>
        <end position="200"/>
    </location>
</feature>
<keyword evidence="1" id="KW-1133">Transmembrane helix</keyword>
<evidence type="ECO:0000256" key="1">
    <source>
        <dbReference type="SAM" id="Phobius"/>
    </source>
</evidence>
<keyword evidence="3" id="KW-1185">Reference proteome</keyword>